<dbReference type="InterPro" id="IPR015943">
    <property type="entry name" value="WD40/YVTN_repeat-like_dom_sf"/>
</dbReference>
<feature type="compositionally biased region" description="Polar residues" evidence="5">
    <location>
        <begin position="600"/>
        <end position="610"/>
    </location>
</feature>
<feature type="repeat" description="WD" evidence="3">
    <location>
        <begin position="220"/>
        <end position="252"/>
    </location>
</feature>
<dbReference type="Proteomes" id="UP000245383">
    <property type="component" value="Unassembled WGS sequence"/>
</dbReference>
<dbReference type="InterPro" id="IPR001680">
    <property type="entry name" value="WD40_rpt"/>
</dbReference>
<feature type="compositionally biased region" description="Basic and acidic residues" evidence="5">
    <location>
        <begin position="583"/>
        <end position="599"/>
    </location>
</feature>
<comment type="caution">
    <text evidence="6">The sequence shown here is derived from an EMBL/GenBank/DDBJ whole genome shotgun (WGS) entry which is preliminary data.</text>
</comment>
<sequence length="735" mass="82737">MRSQEPASRFESKADLDQKEIDQLRQEIVALKTRIEDLERNNRILKQRNYDLTINYSRDASNRNRPMPITLDPSKLVEISENKDEQTLNLDNSTLEKNTLNLPSLPGNIENNLTPHSTTSAKNAENKPFVSESASDTSFSNREININTTTNNNSNSSDQNIQLINSANNTLLADLLKSKSETNNSLIFENHIPAKRIQIGNAEINKKPSKMHQFVVNGELIGHKGAIYAAEYSGTRDWLASGSFDQTVRVWDSIDCKQISCLEGHKMSVSTLSWSDSPSKHTLVSGGFDRQLIEWDLSLMKRSSTFKVKALIQSAIYDKHDSNMIYCGLSNGCIELFDTRSSDPPSIIGETNSPISTLVQLNDNNILSSDLSGCVYMWDIRKKPSAYEVYSHQLINLGTAISHISLTVQERTNTAYLAVNAYDDVLRIYDRINISNSGQNTAIDLQSPDINQSYNHASFAYGYGPRLISQIRGISNCNWPIRSAFFNENAVLELLQRNSVLSKNTYDFDATSRSRIMIATGSADLNAYVYWVNTQYQSYNKPIFSHNGNELTSPSVEETQDFTNNIDYKLDTNKNNIDYKLDTNKNDSDYKLDTNKNESENTFDQASGKNSDADDYINNSGDSKNQKNRSYSYNSYNNNIASNSAKNSFSSNAILNSDINRNIDNIEILKSNSVTETNYIFSSAKSDDIYWSQRLEGHSDRVYTVATHKSQVQMCTASADSTILLWNGSKYFGKM</sequence>
<dbReference type="InterPro" id="IPR019775">
    <property type="entry name" value="WD40_repeat_CS"/>
</dbReference>
<feature type="repeat" description="WD" evidence="3">
    <location>
        <begin position="695"/>
        <end position="727"/>
    </location>
</feature>
<dbReference type="OrthoDB" id="6262491at2759"/>
<feature type="repeat" description="WD" evidence="3">
    <location>
        <begin position="262"/>
        <end position="305"/>
    </location>
</feature>
<keyword evidence="2" id="KW-0677">Repeat</keyword>
<name>A0A2T9YWM6_9FUNG</name>
<dbReference type="PROSITE" id="PS50294">
    <property type="entry name" value="WD_REPEATS_REGION"/>
    <property type="match status" value="3"/>
</dbReference>
<keyword evidence="1 3" id="KW-0853">WD repeat</keyword>
<dbReference type="AlphaFoldDB" id="A0A2T9YWM6"/>
<feature type="compositionally biased region" description="Polar residues" evidence="5">
    <location>
        <begin position="114"/>
        <end position="123"/>
    </location>
</feature>
<evidence type="ECO:0000256" key="2">
    <source>
        <dbReference type="ARBA" id="ARBA00022737"/>
    </source>
</evidence>
<protein>
    <recommendedName>
        <fullName evidence="8">Transcriptional repressor Tup1 N-terminal domain-containing protein</fullName>
    </recommendedName>
</protein>
<gene>
    <name evidence="6" type="ORF">BB561_000990</name>
</gene>
<reference evidence="6 7" key="1">
    <citation type="journal article" date="2018" name="MBio">
        <title>Comparative Genomics Reveals the Core Gene Toolbox for the Fungus-Insect Symbiosis.</title>
        <authorList>
            <person name="Wang Y."/>
            <person name="Stata M."/>
            <person name="Wang W."/>
            <person name="Stajich J.E."/>
            <person name="White M.M."/>
            <person name="Moncalvo J.M."/>
        </authorList>
    </citation>
    <scope>NUCLEOTIDE SEQUENCE [LARGE SCALE GENOMIC DNA]</scope>
    <source>
        <strain evidence="6 7">SWE-8-4</strain>
    </source>
</reference>
<dbReference type="GO" id="GO:1990234">
    <property type="term" value="C:transferase complex"/>
    <property type="evidence" value="ECO:0007669"/>
    <property type="project" value="UniProtKB-ARBA"/>
</dbReference>
<evidence type="ECO:0000256" key="5">
    <source>
        <dbReference type="SAM" id="MobiDB-lite"/>
    </source>
</evidence>
<dbReference type="Gene3D" id="2.130.10.10">
    <property type="entry name" value="YVTN repeat-like/Quinoprotein amine dehydrogenase"/>
    <property type="match status" value="3"/>
</dbReference>
<evidence type="ECO:0000256" key="1">
    <source>
        <dbReference type="ARBA" id="ARBA00022574"/>
    </source>
</evidence>
<accession>A0A2T9YWM6</accession>
<evidence type="ECO:0000256" key="3">
    <source>
        <dbReference type="PROSITE-ProRule" id="PRU00221"/>
    </source>
</evidence>
<evidence type="ECO:0000256" key="4">
    <source>
        <dbReference type="SAM" id="Coils"/>
    </source>
</evidence>
<proteinExistence type="predicted"/>
<dbReference type="SMART" id="SM00320">
    <property type="entry name" value="WD40"/>
    <property type="match status" value="5"/>
</dbReference>
<dbReference type="SUPFAM" id="SSF50978">
    <property type="entry name" value="WD40 repeat-like"/>
    <property type="match status" value="1"/>
</dbReference>
<evidence type="ECO:0008006" key="8">
    <source>
        <dbReference type="Google" id="ProtNLM"/>
    </source>
</evidence>
<evidence type="ECO:0000313" key="6">
    <source>
        <dbReference type="EMBL" id="PVU96729.1"/>
    </source>
</evidence>
<dbReference type="PANTHER" id="PTHR22847">
    <property type="entry name" value="WD40 REPEAT PROTEIN"/>
    <property type="match status" value="1"/>
</dbReference>
<organism evidence="6 7">
    <name type="scientific">Smittium simulii</name>
    <dbReference type="NCBI Taxonomy" id="133385"/>
    <lineage>
        <taxon>Eukaryota</taxon>
        <taxon>Fungi</taxon>
        <taxon>Fungi incertae sedis</taxon>
        <taxon>Zoopagomycota</taxon>
        <taxon>Kickxellomycotina</taxon>
        <taxon>Harpellomycetes</taxon>
        <taxon>Harpellales</taxon>
        <taxon>Legeriomycetaceae</taxon>
        <taxon>Smittium</taxon>
    </lineage>
</organism>
<dbReference type="STRING" id="133385.A0A2T9YWM6"/>
<dbReference type="PROSITE" id="PS00678">
    <property type="entry name" value="WD_REPEATS_1"/>
    <property type="match status" value="1"/>
</dbReference>
<dbReference type="InterPro" id="IPR036322">
    <property type="entry name" value="WD40_repeat_dom_sf"/>
</dbReference>
<dbReference type="Pfam" id="PF00400">
    <property type="entry name" value="WD40"/>
    <property type="match status" value="3"/>
</dbReference>
<evidence type="ECO:0000313" key="7">
    <source>
        <dbReference type="Proteomes" id="UP000245383"/>
    </source>
</evidence>
<feature type="region of interest" description="Disordered" evidence="5">
    <location>
        <begin position="114"/>
        <end position="138"/>
    </location>
</feature>
<dbReference type="PANTHER" id="PTHR22847:SF637">
    <property type="entry name" value="WD REPEAT DOMAIN 5B"/>
    <property type="match status" value="1"/>
</dbReference>
<feature type="region of interest" description="Disordered" evidence="5">
    <location>
        <begin position="583"/>
        <end position="630"/>
    </location>
</feature>
<dbReference type="PROSITE" id="PS50082">
    <property type="entry name" value="WD_REPEATS_2"/>
    <property type="match status" value="3"/>
</dbReference>
<keyword evidence="4" id="KW-0175">Coiled coil</keyword>
<dbReference type="EMBL" id="MBFR01000025">
    <property type="protein sequence ID" value="PVU96729.1"/>
    <property type="molecule type" value="Genomic_DNA"/>
</dbReference>
<feature type="coiled-coil region" evidence="4">
    <location>
        <begin position="7"/>
        <end position="55"/>
    </location>
</feature>
<keyword evidence="7" id="KW-1185">Reference proteome</keyword>